<organism evidence="2 4">
    <name type="scientific">Anaerobacillus isosaccharinicus</name>
    <dbReference type="NCBI Taxonomy" id="1532552"/>
    <lineage>
        <taxon>Bacteria</taxon>
        <taxon>Bacillati</taxon>
        <taxon>Bacillota</taxon>
        <taxon>Bacilli</taxon>
        <taxon>Bacillales</taxon>
        <taxon>Bacillaceae</taxon>
        <taxon>Anaerobacillus</taxon>
    </lineage>
</organism>
<dbReference type="KEGG" id="aia:AWH56_020410"/>
<feature type="transmembrane region" description="Helical" evidence="1">
    <location>
        <begin position="37"/>
        <end position="55"/>
    </location>
</feature>
<reference evidence="3 4" key="2">
    <citation type="journal article" date="2017" name="Genome Announc.">
        <title>Draft Genome Sequences of Four Alkaliphilic Bacteria Belonging to the Anaerobacillus Genus.</title>
        <authorList>
            <person name="Bassil N.M."/>
            <person name="Lloyd J.R."/>
        </authorList>
    </citation>
    <scope>NUCLEOTIDE SEQUENCE [LARGE SCALE GENOMIC DNA]</scope>
    <source>
        <strain evidence="3 4">NB2006</strain>
    </source>
</reference>
<keyword evidence="1" id="KW-0472">Membrane</keyword>
<feature type="transmembrane region" description="Helical" evidence="1">
    <location>
        <begin position="67"/>
        <end position="86"/>
    </location>
</feature>
<keyword evidence="4" id="KW-1185">Reference proteome</keyword>
<feature type="transmembrane region" description="Helical" evidence="1">
    <location>
        <begin position="9"/>
        <end position="31"/>
    </location>
</feature>
<gene>
    <name evidence="3" type="ORF">AWH56_020410</name>
    <name evidence="2" type="ORF">AWH56_22320</name>
</gene>
<reference evidence="3 4" key="3">
    <citation type="journal article" date="2019" name="Int. J. Syst. Evol. Microbiol.">
        <title>Anaerobacillus isosaccharinicus sp. nov., an alkaliphilic bacterium which degrades isosaccharinic acid.</title>
        <authorList>
            <person name="Bassil N.M."/>
            <person name="Lloyd J.R."/>
        </authorList>
    </citation>
    <scope>NUCLEOTIDE SEQUENCE [LARGE SCALE GENOMIC DNA]</scope>
    <source>
        <strain evidence="3 4">NB2006</strain>
    </source>
</reference>
<dbReference type="RefSeq" id="WP_071319131.1">
    <property type="nucleotide sequence ID" value="NZ_CP063356.2"/>
</dbReference>
<dbReference type="AlphaFoldDB" id="A0A1S2KY48"/>
<evidence type="ECO:0000313" key="3">
    <source>
        <dbReference type="EMBL" id="QOY35049.1"/>
    </source>
</evidence>
<name>A0A1S2KY48_9BACI</name>
<reference evidence="2 4" key="1">
    <citation type="submission" date="2016-10" db="EMBL/GenBank/DDBJ databases">
        <title>Draft genome sequences of four alkaliphilic bacteria belonging to the Anaerobacillus genus.</title>
        <authorList>
            <person name="Bassil N.M."/>
            <person name="Lloyd J.R."/>
        </authorList>
    </citation>
    <scope>NUCLEOTIDE SEQUENCE [LARGE SCALE GENOMIC DNA]</scope>
    <source>
        <strain evidence="2 4">NB2006</strain>
    </source>
</reference>
<accession>A0A1S2KY48</accession>
<dbReference type="OrthoDB" id="2428552at2"/>
<dbReference type="Proteomes" id="UP000180175">
    <property type="component" value="Chromosome"/>
</dbReference>
<evidence type="ECO:0000256" key="1">
    <source>
        <dbReference type="SAM" id="Phobius"/>
    </source>
</evidence>
<dbReference type="EMBL" id="CP063356">
    <property type="protein sequence ID" value="QOY35049.1"/>
    <property type="molecule type" value="Genomic_DNA"/>
</dbReference>
<evidence type="ECO:0000313" key="4">
    <source>
        <dbReference type="Proteomes" id="UP000180175"/>
    </source>
</evidence>
<protein>
    <submittedName>
        <fullName evidence="2">Uncharacterized protein</fullName>
    </submittedName>
</protein>
<keyword evidence="1" id="KW-0812">Transmembrane</keyword>
<reference evidence="3" key="4">
    <citation type="submission" date="2020-10" db="EMBL/GenBank/DDBJ databases">
        <authorList>
            <person name="Bassil N.M."/>
            <person name="Lloyd J.R."/>
        </authorList>
    </citation>
    <scope>NUCLEOTIDE SEQUENCE</scope>
    <source>
        <strain evidence="3">NB2006</strain>
    </source>
</reference>
<evidence type="ECO:0000313" key="2">
    <source>
        <dbReference type="EMBL" id="OIJ05021.1"/>
    </source>
</evidence>
<dbReference type="EMBL" id="LQXD01000196">
    <property type="protein sequence ID" value="OIJ05021.1"/>
    <property type="molecule type" value="Genomic_DNA"/>
</dbReference>
<sequence length="87" mass="9841">MKQDQNGSLYMNMIFGSLGIILIFLGLLKFLEVEANSSGFILVILGLTITVHYIYHLEKKAGISDKIIWIRALFLILILGSVYYFIA</sequence>
<keyword evidence="1" id="KW-1133">Transmembrane helix</keyword>
<proteinExistence type="predicted"/>